<feature type="compositionally biased region" description="Basic residues" evidence="5">
    <location>
        <begin position="559"/>
        <end position="571"/>
    </location>
</feature>
<dbReference type="InterPro" id="IPR037185">
    <property type="entry name" value="EmrE-like"/>
</dbReference>
<dbReference type="AlphaFoldDB" id="A0AAV5GGK1"/>
<organism evidence="7 8">
    <name type="scientific">Rhodotorula paludigena</name>
    <dbReference type="NCBI Taxonomy" id="86838"/>
    <lineage>
        <taxon>Eukaryota</taxon>
        <taxon>Fungi</taxon>
        <taxon>Dikarya</taxon>
        <taxon>Basidiomycota</taxon>
        <taxon>Pucciniomycotina</taxon>
        <taxon>Microbotryomycetes</taxon>
        <taxon>Sporidiobolales</taxon>
        <taxon>Sporidiobolaceae</taxon>
        <taxon>Rhodotorula</taxon>
    </lineage>
</organism>
<gene>
    <name evidence="7" type="ORF">Rhopal_004709-T1</name>
</gene>
<feature type="compositionally biased region" description="Basic residues" evidence="5">
    <location>
        <begin position="486"/>
        <end position="505"/>
    </location>
</feature>
<comment type="subcellular location">
    <subcellularLocation>
        <location evidence="1">Membrane</location>
        <topology evidence="1">Multi-pass membrane protein</topology>
    </subcellularLocation>
</comment>
<keyword evidence="4 6" id="KW-0472">Membrane</keyword>
<evidence type="ECO:0000256" key="1">
    <source>
        <dbReference type="ARBA" id="ARBA00004141"/>
    </source>
</evidence>
<feature type="region of interest" description="Disordered" evidence="5">
    <location>
        <begin position="388"/>
        <end position="408"/>
    </location>
</feature>
<reference evidence="7 8" key="1">
    <citation type="submission" date="2021-12" db="EMBL/GenBank/DDBJ databases">
        <title>High titer production of polyol ester of fatty acids by Rhodotorula paludigena BS15 towards product separation-free biomass refinery.</title>
        <authorList>
            <person name="Mano J."/>
            <person name="Ono H."/>
            <person name="Tanaka T."/>
            <person name="Naito K."/>
            <person name="Sushida H."/>
            <person name="Ike M."/>
            <person name="Tokuyasu K."/>
            <person name="Kitaoka M."/>
        </authorList>
    </citation>
    <scope>NUCLEOTIDE SEQUENCE [LARGE SCALE GENOMIC DNA]</scope>
    <source>
        <strain evidence="7 8">BS15</strain>
    </source>
</reference>
<dbReference type="GO" id="GO:0015095">
    <property type="term" value="F:magnesium ion transmembrane transporter activity"/>
    <property type="evidence" value="ECO:0007669"/>
    <property type="project" value="InterPro"/>
</dbReference>
<evidence type="ECO:0008006" key="9">
    <source>
        <dbReference type="Google" id="ProtNLM"/>
    </source>
</evidence>
<sequence length="571" mass="60686">MATAPADPHIPIAAGIVVGLGASFVQSLGLTLQRSSHIANEQLAPQDRKRDWQRPRWLCGFAIFILSNVFGTLFQIGALPIVVLGPLGAVSLLWNALFARYILGDEFTVQLAAGSVLIAGGATLIGIFGVVPEQTHTLPQLLALYRRPAFAAWIASLALALLAVLATAHLSEWRAARRAATAASDEGDEGAWKMLRRRRSRSTRHEGPALERSASSDERAPLLPRHSGEVPSKLGGGRKKGGRPGPLQLGEGFEDDDAASAVERDEAEQARSERTRMWLAVAYGATSGTLSGVCLLITKTGIDLIISSITSGKNQLSYLNRALRLVGPTLVCPLAFCFYNTASILSGLIFYRQADALAPLQGAMIALGCAVLLAGVWVVSVKPPCRDREERTCAEREEDAAWSEEPEDALLLQQQTDDEPELDDEPVIWRPRGFSIGIGAASPGFDIRPAHLHRAHTSHHPPPGSPSPSADLAASTASLPVEGRHGHAHGHAHGTGGRRRHGHGHGRSESLSGSLYVGPPPASPAGQHGHARTGSLPVSPAGEAREDEPSEGGGGWFGRWKRRSAAAAKRV</sequence>
<dbReference type="Pfam" id="PF05653">
    <property type="entry name" value="Mg_trans_NIPA"/>
    <property type="match status" value="2"/>
</dbReference>
<evidence type="ECO:0000256" key="4">
    <source>
        <dbReference type="ARBA" id="ARBA00023136"/>
    </source>
</evidence>
<protein>
    <recommendedName>
        <fullName evidence="9">Magnesium transporter NIPA-domain-containing protein</fullName>
    </recommendedName>
</protein>
<evidence type="ECO:0000256" key="5">
    <source>
        <dbReference type="SAM" id="MobiDB-lite"/>
    </source>
</evidence>
<comment type="caution">
    <text evidence="7">The sequence shown here is derived from an EMBL/GenBank/DDBJ whole genome shotgun (WGS) entry which is preliminary data.</text>
</comment>
<feature type="transmembrane region" description="Helical" evidence="6">
    <location>
        <begin position="57"/>
        <end position="75"/>
    </location>
</feature>
<dbReference type="SUPFAM" id="SSF103481">
    <property type="entry name" value="Multidrug resistance efflux transporter EmrE"/>
    <property type="match status" value="1"/>
</dbReference>
<evidence type="ECO:0000256" key="3">
    <source>
        <dbReference type="ARBA" id="ARBA00022989"/>
    </source>
</evidence>
<feature type="transmembrane region" description="Helical" evidence="6">
    <location>
        <begin position="12"/>
        <end position="32"/>
    </location>
</feature>
<feature type="transmembrane region" description="Helical" evidence="6">
    <location>
        <begin position="81"/>
        <end position="99"/>
    </location>
</feature>
<dbReference type="EMBL" id="BQKY01000009">
    <property type="protein sequence ID" value="GJN91686.1"/>
    <property type="molecule type" value="Genomic_DNA"/>
</dbReference>
<dbReference type="PANTHER" id="PTHR12570">
    <property type="match status" value="1"/>
</dbReference>
<feature type="transmembrane region" description="Helical" evidence="6">
    <location>
        <begin position="111"/>
        <end position="130"/>
    </location>
</feature>
<dbReference type="InterPro" id="IPR008521">
    <property type="entry name" value="Mg_trans_NIPA"/>
</dbReference>
<feature type="compositionally biased region" description="Basic and acidic residues" evidence="5">
    <location>
        <begin position="203"/>
        <end position="220"/>
    </location>
</feature>
<accession>A0AAV5GGK1</accession>
<feature type="region of interest" description="Disordered" evidence="5">
    <location>
        <begin position="454"/>
        <end position="571"/>
    </location>
</feature>
<dbReference type="PANTHER" id="PTHR12570:SF86">
    <property type="entry name" value="ADR321CP"/>
    <property type="match status" value="1"/>
</dbReference>
<name>A0AAV5GGK1_9BASI</name>
<feature type="transmembrane region" description="Helical" evidence="6">
    <location>
        <begin position="363"/>
        <end position="381"/>
    </location>
</feature>
<keyword evidence="3 6" id="KW-1133">Transmembrane helix</keyword>
<feature type="transmembrane region" description="Helical" evidence="6">
    <location>
        <begin position="325"/>
        <end position="351"/>
    </location>
</feature>
<dbReference type="Proteomes" id="UP001342314">
    <property type="component" value="Unassembled WGS sequence"/>
</dbReference>
<dbReference type="GO" id="GO:0016020">
    <property type="term" value="C:membrane"/>
    <property type="evidence" value="ECO:0007669"/>
    <property type="project" value="UniProtKB-SubCell"/>
</dbReference>
<feature type="compositionally biased region" description="Low complexity" evidence="5">
    <location>
        <begin position="467"/>
        <end position="480"/>
    </location>
</feature>
<proteinExistence type="predicted"/>
<feature type="compositionally biased region" description="Acidic residues" evidence="5">
    <location>
        <begin position="396"/>
        <end position="408"/>
    </location>
</feature>
<evidence type="ECO:0000256" key="6">
    <source>
        <dbReference type="SAM" id="Phobius"/>
    </source>
</evidence>
<evidence type="ECO:0000313" key="8">
    <source>
        <dbReference type="Proteomes" id="UP001342314"/>
    </source>
</evidence>
<evidence type="ECO:0000313" key="7">
    <source>
        <dbReference type="EMBL" id="GJN91686.1"/>
    </source>
</evidence>
<feature type="region of interest" description="Disordered" evidence="5">
    <location>
        <begin position="191"/>
        <end position="269"/>
    </location>
</feature>
<keyword evidence="8" id="KW-1185">Reference proteome</keyword>
<feature type="transmembrane region" description="Helical" evidence="6">
    <location>
        <begin position="150"/>
        <end position="168"/>
    </location>
</feature>
<keyword evidence="2 6" id="KW-0812">Transmembrane</keyword>
<evidence type="ECO:0000256" key="2">
    <source>
        <dbReference type="ARBA" id="ARBA00022692"/>
    </source>
</evidence>